<accession>A0A2T0UW57</accession>
<dbReference type="InterPro" id="IPR012347">
    <property type="entry name" value="Ferritin-like"/>
</dbReference>
<dbReference type="EMBL" id="PVTJ01000001">
    <property type="protein sequence ID" value="PRY62088.1"/>
    <property type="molecule type" value="Genomic_DNA"/>
</dbReference>
<dbReference type="Proteomes" id="UP000238176">
    <property type="component" value="Unassembled WGS sequence"/>
</dbReference>
<keyword evidence="3" id="KW-1185">Reference proteome</keyword>
<organism evidence="2 3">
    <name type="scientific">Glycomyces artemisiae</name>
    <dbReference type="NCBI Taxonomy" id="1076443"/>
    <lineage>
        <taxon>Bacteria</taxon>
        <taxon>Bacillati</taxon>
        <taxon>Actinomycetota</taxon>
        <taxon>Actinomycetes</taxon>
        <taxon>Glycomycetales</taxon>
        <taxon>Glycomycetaceae</taxon>
        <taxon>Glycomyces</taxon>
    </lineage>
</organism>
<name>A0A2T0UW57_9ACTN</name>
<dbReference type="SUPFAM" id="SSF47240">
    <property type="entry name" value="Ferritin-like"/>
    <property type="match status" value="1"/>
</dbReference>
<evidence type="ECO:0000313" key="2">
    <source>
        <dbReference type="EMBL" id="PRY62088.1"/>
    </source>
</evidence>
<protein>
    <submittedName>
        <fullName evidence="2">Uncharacterized protein DUF4439</fullName>
    </submittedName>
</protein>
<dbReference type="RefSeq" id="WP_181245603.1">
    <property type="nucleotide sequence ID" value="NZ_PVTJ01000001.1"/>
</dbReference>
<dbReference type="AlphaFoldDB" id="A0A2T0UW57"/>
<dbReference type="InterPro" id="IPR029447">
    <property type="entry name" value="DUF4439"/>
</dbReference>
<sequence>MTAIDTGLAAEYAAIYAYGAAAVHLDGDPRSQAEALESEHRSRRDVLLDHYAAAGADAPPPESAYDVGVIGDAAAAQDLLTTVEESVAATWRAGLAATDPDERQLCLDMYSAAAVALARWRLAVGQPVADPWPGRPE</sequence>
<dbReference type="Pfam" id="PF14530">
    <property type="entry name" value="DUF4439"/>
    <property type="match status" value="1"/>
</dbReference>
<comment type="caution">
    <text evidence="2">The sequence shown here is derived from an EMBL/GenBank/DDBJ whole genome shotgun (WGS) entry which is preliminary data.</text>
</comment>
<dbReference type="Gene3D" id="1.20.1260.10">
    <property type="match status" value="1"/>
</dbReference>
<evidence type="ECO:0000313" key="3">
    <source>
        <dbReference type="Proteomes" id="UP000238176"/>
    </source>
</evidence>
<dbReference type="InterPro" id="IPR009078">
    <property type="entry name" value="Ferritin-like_SF"/>
</dbReference>
<proteinExistence type="predicted"/>
<reference evidence="2 3" key="1">
    <citation type="submission" date="2018-03" db="EMBL/GenBank/DDBJ databases">
        <title>Genomic Encyclopedia of Type Strains, Phase III (KMG-III): the genomes of soil and plant-associated and newly described type strains.</title>
        <authorList>
            <person name="Whitman W."/>
        </authorList>
    </citation>
    <scope>NUCLEOTIDE SEQUENCE [LARGE SCALE GENOMIC DNA]</scope>
    <source>
        <strain evidence="2 3">CGMCC 4.7067</strain>
    </source>
</reference>
<feature type="domain" description="DUF4439" evidence="1">
    <location>
        <begin position="3"/>
        <end position="137"/>
    </location>
</feature>
<evidence type="ECO:0000259" key="1">
    <source>
        <dbReference type="Pfam" id="PF14530"/>
    </source>
</evidence>
<gene>
    <name evidence="2" type="ORF">B0I28_101415</name>
</gene>